<reference evidence="2 3" key="1">
    <citation type="journal article" date="2022" name="Allergy">
        <title>Genome assembly and annotation of Periplaneta americana reveal a comprehensive cockroach allergen profile.</title>
        <authorList>
            <person name="Wang L."/>
            <person name="Xiong Q."/>
            <person name="Saelim N."/>
            <person name="Wang L."/>
            <person name="Nong W."/>
            <person name="Wan A.T."/>
            <person name="Shi M."/>
            <person name="Liu X."/>
            <person name="Cao Q."/>
            <person name="Hui J.H.L."/>
            <person name="Sookrung N."/>
            <person name="Leung T.F."/>
            <person name="Tungtrongchitr A."/>
            <person name="Tsui S.K.W."/>
        </authorList>
    </citation>
    <scope>NUCLEOTIDE SEQUENCE [LARGE SCALE GENOMIC DNA]</scope>
    <source>
        <strain evidence="2">PWHHKU_190912</strain>
    </source>
</reference>
<accession>A0ABQ8TQL6</accession>
<proteinExistence type="predicted"/>
<evidence type="ECO:0000313" key="2">
    <source>
        <dbReference type="EMBL" id="KAJ4447675.1"/>
    </source>
</evidence>
<dbReference type="PROSITE" id="PS50878">
    <property type="entry name" value="RT_POL"/>
    <property type="match status" value="1"/>
</dbReference>
<protein>
    <recommendedName>
        <fullName evidence="1">Reverse transcriptase domain-containing protein</fullName>
    </recommendedName>
</protein>
<name>A0ABQ8TQL6_PERAM</name>
<comment type="caution">
    <text evidence="2">The sequence shown here is derived from an EMBL/GenBank/DDBJ whole genome shotgun (WGS) entry which is preliminary data.</text>
</comment>
<organism evidence="2 3">
    <name type="scientific">Periplaneta americana</name>
    <name type="common">American cockroach</name>
    <name type="synonym">Blatta americana</name>
    <dbReference type="NCBI Taxonomy" id="6978"/>
    <lineage>
        <taxon>Eukaryota</taxon>
        <taxon>Metazoa</taxon>
        <taxon>Ecdysozoa</taxon>
        <taxon>Arthropoda</taxon>
        <taxon>Hexapoda</taxon>
        <taxon>Insecta</taxon>
        <taxon>Pterygota</taxon>
        <taxon>Neoptera</taxon>
        <taxon>Polyneoptera</taxon>
        <taxon>Dictyoptera</taxon>
        <taxon>Blattodea</taxon>
        <taxon>Blattoidea</taxon>
        <taxon>Blattidae</taxon>
        <taxon>Blattinae</taxon>
        <taxon>Periplaneta</taxon>
    </lineage>
</organism>
<feature type="domain" description="Reverse transcriptase" evidence="1">
    <location>
        <begin position="1"/>
        <end position="107"/>
    </location>
</feature>
<gene>
    <name evidence="2" type="ORF">ANN_09682</name>
</gene>
<evidence type="ECO:0000313" key="3">
    <source>
        <dbReference type="Proteomes" id="UP001148838"/>
    </source>
</evidence>
<evidence type="ECO:0000259" key="1">
    <source>
        <dbReference type="PROSITE" id="PS50878"/>
    </source>
</evidence>
<keyword evidence="3" id="KW-1185">Reference proteome</keyword>
<sequence>MAGLCKGGNEHPGFLKAVIKNYFQNMRGVIVGERRIKCIRFADDMALLAEEEMVLKDMLLELNDSCVKYGMKINANKTNSMVIGRKIYKINLRILNEAVEQWTDRIGNEAMLERVDEERMMLKLIRKRKRNCLGHWLRRNCLLKYTLEGMIDGRRVRDRRRYQIIDDIKIYGSYEETKRKAEIGKIGEGWICSERPTLGQNTKGNEMMSATSISLRLTLLALLFTTLHGLHVPDRLLYVLRMRRDAVPIASDVDVTSDSRV</sequence>
<dbReference type="Pfam" id="PF00078">
    <property type="entry name" value="RVT_1"/>
    <property type="match status" value="1"/>
</dbReference>
<dbReference type="InterPro" id="IPR000477">
    <property type="entry name" value="RT_dom"/>
</dbReference>
<dbReference type="EMBL" id="JAJSOF020000005">
    <property type="protein sequence ID" value="KAJ4447675.1"/>
    <property type="molecule type" value="Genomic_DNA"/>
</dbReference>
<dbReference type="Proteomes" id="UP001148838">
    <property type="component" value="Unassembled WGS sequence"/>
</dbReference>